<dbReference type="Proteomes" id="UP000801492">
    <property type="component" value="Unassembled WGS sequence"/>
</dbReference>
<evidence type="ECO:0000313" key="8">
    <source>
        <dbReference type="EMBL" id="KAF2898825.1"/>
    </source>
</evidence>
<feature type="region of interest" description="Disordered" evidence="5">
    <location>
        <begin position="115"/>
        <end position="140"/>
    </location>
</feature>
<evidence type="ECO:0000256" key="6">
    <source>
        <dbReference type="SAM" id="Phobius"/>
    </source>
</evidence>
<feature type="transmembrane region" description="Helical" evidence="6">
    <location>
        <begin position="14"/>
        <end position="36"/>
    </location>
</feature>
<comment type="subcellular location">
    <subcellularLocation>
        <location evidence="1">Membrane</location>
    </subcellularLocation>
</comment>
<comment type="caution">
    <text evidence="8">The sequence shown here is derived from an EMBL/GenBank/DDBJ whole genome shotgun (WGS) entry which is preliminary data.</text>
</comment>
<evidence type="ECO:0000259" key="7">
    <source>
        <dbReference type="PROSITE" id="PS50262"/>
    </source>
</evidence>
<accession>A0A8K0DDP4</accession>
<dbReference type="EMBL" id="VTPC01003233">
    <property type="protein sequence ID" value="KAF2898825.1"/>
    <property type="molecule type" value="Genomic_DNA"/>
</dbReference>
<keyword evidence="3 6" id="KW-1133">Transmembrane helix</keyword>
<sequence>YPEKNHIYCSERRCTLAIVLSYFLPILLCSPTYFILEITSTTVIEDKEYVLYHTSLSDMATGNEYYLFFNFWMYAVVIKLLPCCILTVISTWLIRTLFKAKKRKQVLKGYSTCPMASEGCSESRKKSKAERRADRTTRML</sequence>
<dbReference type="Gene3D" id="1.20.1070.10">
    <property type="entry name" value="Rhodopsin 7-helix transmembrane proteins"/>
    <property type="match status" value="1"/>
</dbReference>
<dbReference type="PANTHER" id="PTHR46273:SF4">
    <property type="entry name" value="AT19640P"/>
    <property type="match status" value="1"/>
</dbReference>
<feature type="domain" description="G-protein coupled receptors family 1 profile" evidence="7">
    <location>
        <begin position="1"/>
        <end position="140"/>
    </location>
</feature>
<dbReference type="InterPro" id="IPR017452">
    <property type="entry name" value="GPCR_Rhodpsn_7TM"/>
</dbReference>
<evidence type="ECO:0000313" key="9">
    <source>
        <dbReference type="Proteomes" id="UP000801492"/>
    </source>
</evidence>
<name>A0A8K0DDP4_IGNLU</name>
<evidence type="ECO:0000256" key="1">
    <source>
        <dbReference type="ARBA" id="ARBA00004370"/>
    </source>
</evidence>
<dbReference type="GO" id="GO:0008528">
    <property type="term" value="F:G protein-coupled peptide receptor activity"/>
    <property type="evidence" value="ECO:0007669"/>
    <property type="project" value="InterPro"/>
</dbReference>
<evidence type="ECO:0000256" key="4">
    <source>
        <dbReference type="ARBA" id="ARBA00023136"/>
    </source>
</evidence>
<dbReference type="PROSITE" id="PS50262">
    <property type="entry name" value="G_PROTEIN_RECEP_F1_2"/>
    <property type="match status" value="1"/>
</dbReference>
<evidence type="ECO:0000256" key="2">
    <source>
        <dbReference type="ARBA" id="ARBA00022692"/>
    </source>
</evidence>
<dbReference type="InterPro" id="IPR053219">
    <property type="entry name" value="GPCR_Dmsr-1"/>
</dbReference>
<evidence type="ECO:0000256" key="5">
    <source>
        <dbReference type="SAM" id="MobiDB-lite"/>
    </source>
</evidence>
<feature type="non-terminal residue" evidence="8">
    <location>
        <position position="1"/>
    </location>
</feature>
<feature type="non-terminal residue" evidence="8">
    <location>
        <position position="140"/>
    </location>
</feature>
<keyword evidence="9" id="KW-1185">Reference proteome</keyword>
<dbReference type="AlphaFoldDB" id="A0A8K0DDP4"/>
<dbReference type="PANTHER" id="PTHR46273">
    <property type="entry name" value="MYOSUPPRESSIN RECEPTOR 1, ISOFORM B-RELATED"/>
    <property type="match status" value="1"/>
</dbReference>
<gene>
    <name evidence="8" type="ORF">ILUMI_07350</name>
</gene>
<dbReference type="SUPFAM" id="SSF81321">
    <property type="entry name" value="Family A G protein-coupled receptor-like"/>
    <property type="match status" value="1"/>
</dbReference>
<proteinExistence type="predicted"/>
<keyword evidence="2 6" id="KW-0812">Transmembrane</keyword>
<dbReference type="InterPro" id="IPR019427">
    <property type="entry name" value="7TM_GPCR_serpentine_rcpt_Srw"/>
</dbReference>
<feature type="compositionally biased region" description="Basic and acidic residues" evidence="5">
    <location>
        <begin position="130"/>
        <end position="140"/>
    </location>
</feature>
<protein>
    <recommendedName>
        <fullName evidence="7">G-protein coupled receptors family 1 profile domain-containing protein</fullName>
    </recommendedName>
</protein>
<dbReference type="Pfam" id="PF10324">
    <property type="entry name" value="7TM_GPCR_Srw"/>
    <property type="match status" value="1"/>
</dbReference>
<dbReference type="GO" id="GO:0005886">
    <property type="term" value="C:plasma membrane"/>
    <property type="evidence" value="ECO:0007669"/>
    <property type="project" value="TreeGrafter"/>
</dbReference>
<keyword evidence="4 6" id="KW-0472">Membrane</keyword>
<reference evidence="8" key="1">
    <citation type="submission" date="2019-08" db="EMBL/GenBank/DDBJ databases">
        <title>The genome of the North American firefly Photinus pyralis.</title>
        <authorList>
            <consortium name="Photinus pyralis genome working group"/>
            <person name="Fallon T.R."/>
            <person name="Sander Lower S.E."/>
            <person name="Weng J.-K."/>
        </authorList>
    </citation>
    <scope>NUCLEOTIDE SEQUENCE</scope>
    <source>
        <strain evidence="8">TRF0915ILg1</strain>
        <tissue evidence="8">Whole body</tissue>
    </source>
</reference>
<dbReference type="OrthoDB" id="5864054at2759"/>
<organism evidence="8 9">
    <name type="scientific">Ignelater luminosus</name>
    <name type="common">Cucubano</name>
    <name type="synonym">Pyrophorus luminosus</name>
    <dbReference type="NCBI Taxonomy" id="2038154"/>
    <lineage>
        <taxon>Eukaryota</taxon>
        <taxon>Metazoa</taxon>
        <taxon>Ecdysozoa</taxon>
        <taxon>Arthropoda</taxon>
        <taxon>Hexapoda</taxon>
        <taxon>Insecta</taxon>
        <taxon>Pterygota</taxon>
        <taxon>Neoptera</taxon>
        <taxon>Endopterygota</taxon>
        <taxon>Coleoptera</taxon>
        <taxon>Polyphaga</taxon>
        <taxon>Elateriformia</taxon>
        <taxon>Elateroidea</taxon>
        <taxon>Elateridae</taxon>
        <taxon>Agrypninae</taxon>
        <taxon>Pyrophorini</taxon>
        <taxon>Ignelater</taxon>
    </lineage>
</organism>
<feature type="transmembrane region" description="Helical" evidence="6">
    <location>
        <begin position="71"/>
        <end position="94"/>
    </location>
</feature>
<evidence type="ECO:0000256" key="3">
    <source>
        <dbReference type="ARBA" id="ARBA00022989"/>
    </source>
</evidence>